<keyword evidence="1" id="KW-1133">Transmembrane helix</keyword>
<comment type="caution">
    <text evidence="2">The sequence shown here is derived from an EMBL/GenBank/DDBJ whole genome shotgun (WGS) entry which is preliminary data.</text>
</comment>
<reference evidence="2 3" key="1">
    <citation type="journal article" date="2019" name="Nat. Med.">
        <title>A library of human gut bacterial isolates paired with longitudinal multiomics data enables mechanistic microbiome research.</title>
        <authorList>
            <person name="Poyet M."/>
            <person name="Groussin M."/>
            <person name="Gibbons S.M."/>
            <person name="Avila-Pacheco J."/>
            <person name="Jiang X."/>
            <person name="Kearney S.M."/>
            <person name="Perrotta A.R."/>
            <person name="Berdy B."/>
            <person name="Zhao S."/>
            <person name="Lieberman T.D."/>
            <person name="Swanson P.K."/>
            <person name="Smith M."/>
            <person name="Roesemann S."/>
            <person name="Alexander J.E."/>
            <person name="Rich S.A."/>
            <person name="Livny J."/>
            <person name="Vlamakis H."/>
            <person name="Clish C."/>
            <person name="Bullock K."/>
            <person name="Deik A."/>
            <person name="Scott J."/>
            <person name="Pierce K.A."/>
            <person name="Xavier R.J."/>
            <person name="Alm E.J."/>
        </authorList>
    </citation>
    <scope>NUCLEOTIDE SEQUENCE [LARGE SCALE GENOMIC DNA]</scope>
    <source>
        <strain evidence="2 3">BIOML-A5</strain>
    </source>
</reference>
<keyword evidence="1" id="KW-0472">Membrane</keyword>
<organism evidence="2 3">
    <name type="scientific">Flavonifractor plautii</name>
    <name type="common">Fusobacterium plautii</name>
    <dbReference type="NCBI Taxonomy" id="292800"/>
    <lineage>
        <taxon>Bacteria</taxon>
        <taxon>Bacillati</taxon>
        <taxon>Bacillota</taxon>
        <taxon>Clostridia</taxon>
        <taxon>Eubacteriales</taxon>
        <taxon>Oscillospiraceae</taxon>
        <taxon>Flavonifractor</taxon>
    </lineage>
</organism>
<gene>
    <name evidence="2" type="ORF">GKE90_08560</name>
</gene>
<evidence type="ECO:0008006" key="4">
    <source>
        <dbReference type="Google" id="ProtNLM"/>
    </source>
</evidence>
<proteinExistence type="predicted"/>
<evidence type="ECO:0000256" key="1">
    <source>
        <dbReference type="SAM" id="Phobius"/>
    </source>
</evidence>
<protein>
    <recommendedName>
        <fullName evidence="4">DUF4179 domain-containing protein</fullName>
    </recommendedName>
</protein>
<evidence type="ECO:0000313" key="2">
    <source>
        <dbReference type="EMBL" id="MSB48747.1"/>
    </source>
</evidence>
<evidence type="ECO:0000313" key="3">
    <source>
        <dbReference type="Proteomes" id="UP000429811"/>
    </source>
</evidence>
<name>A0A6I2RHZ0_FLAPL</name>
<dbReference type="EMBL" id="WKPO01000009">
    <property type="protein sequence ID" value="MSB48747.1"/>
    <property type="molecule type" value="Genomic_DNA"/>
</dbReference>
<dbReference type="Proteomes" id="UP000429811">
    <property type="component" value="Unassembled WGS sequence"/>
</dbReference>
<dbReference type="RefSeq" id="WP_131970759.1">
    <property type="nucleotide sequence ID" value="NZ_BAABZG010000001.1"/>
</dbReference>
<accession>A0A6I2RHZ0</accession>
<feature type="transmembrane region" description="Helical" evidence="1">
    <location>
        <begin position="44"/>
        <end position="65"/>
    </location>
</feature>
<dbReference type="AlphaFoldDB" id="A0A6I2RHZ0"/>
<keyword evidence="1" id="KW-0812">Transmembrane</keyword>
<sequence>MFQNDYRREMDGLRPSPAAVERLNRLLEEGAPARRSRRLGRRAAAALALCAALCVTAVAAGPTLWDALEARLGPYAPFAAEVEGETSGQGLRLELVKAVSDGYTARVYYTLTDETGDRLNGHTQVSGGLKGARAAMGRSTGNQVVSYDAESRTLLLEASAKGLDTSQAVTLELTCVDPGERYIRDARFQPPAEARALDTDTTGEGAVVLSPGQTPQTSPDTADFTISSMGFDGQGRFHIRLAMAEGFDAGWLLAVPYDAAGEQMGSTLERTAVDGGMDYVIGGVAPDDVADMASIRVYGAYRGPEAAIEGEWSLPVELEPAEQRVIPVGRTLEDGFYVERIEVSGMNIAVYYRGGDKSWFVVWATDKNGVRTGVPMGMMSAGAEDGLNLGLWSFETPAALDELASVTLLGETFPLE</sequence>